<proteinExistence type="predicted"/>
<feature type="transmembrane region" description="Helical" evidence="1">
    <location>
        <begin position="84"/>
        <end position="103"/>
    </location>
</feature>
<evidence type="ECO:0000313" key="2">
    <source>
        <dbReference type="EMBL" id="MFL9843465.1"/>
    </source>
</evidence>
<feature type="transmembrane region" description="Helical" evidence="1">
    <location>
        <begin position="140"/>
        <end position="163"/>
    </location>
</feature>
<reference evidence="2 3" key="1">
    <citation type="submission" date="2024-06" db="EMBL/GenBank/DDBJ databases">
        <authorList>
            <person name="Kaempfer P."/>
            <person name="Viver T."/>
        </authorList>
    </citation>
    <scope>NUCLEOTIDE SEQUENCE [LARGE SCALE GENOMIC DNA]</scope>
    <source>
        <strain evidence="2 3">ST-119</strain>
    </source>
</reference>
<evidence type="ECO:0000313" key="3">
    <source>
        <dbReference type="Proteomes" id="UP001629156"/>
    </source>
</evidence>
<feature type="transmembrane region" description="Helical" evidence="1">
    <location>
        <begin position="57"/>
        <end position="77"/>
    </location>
</feature>
<evidence type="ECO:0000256" key="1">
    <source>
        <dbReference type="SAM" id="Phobius"/>
    </source>
</evidence>
<feature type="transmembrane region" description="Helical" evidence="1">
    <location>
        <begin position="30"/>
        <end position="51"/>
    </location>
</feature>
<organism evidence="2 3">
    <name type="scientific">Flavobacterium rhizosphaerae</name>
    <dbReference type="NCBI Taxonomy" id="3163298"/>
    <lineage>
        <taxon>Bacteria</taxon>
        <taxon>Pseudomonadati</taxon>
        <taxon>Bacteroidota</taxon>
        <taxon>Flavobacteriia</taxon>
        <taxon>Flavobacteriales</taxon>
        <taxon>Flavobacteriaceae</taxon>
        <taxon>Flavobacterium</taxon>
    </lineage>
</organism>
<keyword evidence="3" id="KW-1185">Reference proteome</keyword>
<sequence>MAFITNPVKLYILFTCVLFFILLKWKNKKHIGLLLLINLFTVIINSLLLQLKLPIKISSNINIIFTILLWLLILMKVSKLNKKAMSIILIAFFIFTILNVIIFDGYHNFIYNNFIIGSFIYIVLFIYFSFKNLQKEDLNFFYSNAYILLTVPLIFFFGFSFMFSFQDSKLTNVLLLNVKLYNIISFFSNFIYYTLLNIYIYRERKIK</sequence>
<dbReference type="EMBL" id="JBELPZ010000002">
    <property type="protein sequence ID" value="MFL9843465.1"/>
    <property type="molecule type" value="Genomic_DNA"/>
</dbReference>
<evidence type="ECO:0008006" key="4">
    <source>
        <dbReference type="Google" id="ProtNLM"/>
    </source>
</evidence>
<protein>
    <recommendedName>
        <fullName evidence="4">YhhN-like protein</fullName>
    </recommendedName>
</protein>
<feature type="transmembrane region" description="Helical" evidence="1">
    <location>
        <begin position="183"/>
        <end position="201"/>
    </location>
</feature>
<comment type="caution">
    <text evidence="2">The sequence shown here is derived from an EMBL/GenBank/DDBJ whole genome shotgun (WGS) entry which is preliminary data.</text>
</comment>
<keyword evidence="1" id="KW-1133">Transmembrane helix</keyword>
<keyword evidence="1" id="KW-0812">Transmembrane</keyword>
<gene>
    <name evidence="2" type="ORF">ABS766_03425</name>
</gene>
<name>A0ABW8YWB4_9FLAO</name>
<dbReference type="Proteomes" id="UP001629156">
    <property type="component" value="Unassembled WGS sequence"/>
</dbReference>
<dbReference type="RefSeq" id="WP_408083716.1">
    <property type="nucleotide sequence ID" value="NZ_JBELPZ010000002.1"/>
</dbReference>
<keyword evidence="1" id="KW-0472">Membrane</keyword>
<feature type="transmembrane region" description="Helical" evidence="1">
    <location>
        <begin position="6"/>
        <end position="23"/>
    </location>
</feature>
<feature type="transmembrane region" description="Helical" evidence="1">
    <location>
        <begin position="109"/>
        <end position="128"/>
    </location>
</feature>
<accession>A0ABW8YWB4</accession>